<dbReference type="Pfam" id="PF11136">
    <property type="entry name" value="DUF2889"/>
    <property type="match status" value="1"/>
</dbReference>
<keyword evidence="2" id="KW-1185">Reference proteome</keyword>
<reference evidence="1 2" key="1">
    <citation type="submission" date="2019-02" db="EMBL/GenBank/DDBJ databases">
        <title>Genomic Encyclopedia of Type Strains, Phase IV (KMG-IV): sequencing the most valuable type-strain genomes for metagenomic binning, comparative biology and taxonomic classification.</title>
        <authorList>
            <person name="Goeker M."/>
        </authorList>
    </citation>
    <scope>NUCLEOTIDE SEQUENCE [LARGE SCALE GENOMIC DNA]</scope>
    <source>
        <strain evidence="1 2">DSM 21223</strain>
    </source>
</reference>
<gene>
    <name evidence="1" type="ORF">EV678_3052</name>
</gene>
<organism evidence="1 2">
    <name type="scientific">Azospira oryzae</name>
    <dbReference type="NCBI Taxonomy" id="146939"/>
    <lineage>
        <taxon>Bacteria</taxon>
        <taxon>Pseudomonadati</taxon>
        <taxon>Pseudomonadota</taxon>
        <taxon>Betaproteobacteria</taxon>
        <taxon>Rhodocyclales</taxon>
        <taxon>Rhodocyclaceae</taxon>
        <taxon>Azospira</taxon>
    </lineage>
</organism>
<dbReference type="InterPro" id="IPR021312">
    <property type="entry name" value="DUF2889"/>
</dbReference>
<dbReference type="Proteomes" id="UP000292136">
    <property type="component" value="Unassembled WGS sequence"/>
</dbReference>
<proteinExistence type="predicted"/>
<dbReference type="RefSeq" id="WP_014236540.1">
    <property type="nucleotide sequence ID" value="NZ_SHKM01000003.1"/>
</dbReference>
<comment type="caution">
    <text evidence="1">The sequence shown here is derived from an EMBL/GenBank/DDBJ whole genome shotgun (WGS) entry which is preliminary data.</text>
</comment>
<evidence type="ECO:0000313" key="2">
    <source>
        <dbReference type="Proteomes" id="UP000292136"/>
    </source>
</evidence>
<evidence type="ECO:0000313" key="1">
    <source>
        <dbReference type="EMBL" id="RZT75865.1"/>
    </source>
</evidence>
<sequence length="183" mass="21131">MPLSPAPVARQRLHVRSIQLYGFKREDGLWDVEARLTDVKDHDYPLSSGLRPAGEPVHDMWVRVTIDREFNILAAETRTDGMPYVGQCDRINADYNRLVGLNLFHGFRRAVKERFGDVKGCSHLTELVMVLPTAAIQTFASEMKDNEDHGHKPYQLDRCHALESTSEAVQRYYPRWYRDQKMG</sequence>
<protein>
    <submittedName>
        <fullName evidence="1">DUF2889 family protein</fullName>
    </submittedName>
</protein>
<accession>A0ABY0IL28</accession>
<name>A0ABY0IL28_9RHOO</name>
<dbReference type="EMBL" id="SHKM01000003">
    <property type="protein sequence ID" value="RZT75865.1"/>
    <property type="molecule type" value="Genomic_DNA"/>
</dbReference>